<dbReference type="PANTHER" id="PTHR34501">
    <property type="entry name" value="PROTEIN YDDL-RELATED"/>
    <property type="match status" value="1"/>
</dbReference>
<keyword evidence="9" id="KW-0472">Membrane</keyword>
<evidence type="ECO:0000256" key="4">
    <source>
        <dbReference type="ARBA" id="ARBA00022452"/>
    </source>
</evidence>
<keyword evidence="8" id="KW-0626">Porin</keyword>
<accession>A0A918MXR3</accession>
<evidence type="ECO:0000256" key="9">
    <source>
        <dbReference type="ARBA" id="ARBA00023136"/>
    </source>
</evidence>
<dbReference type="CDD" id="cd00342">
    <property type="entry name" value="gram_neg_porins"/>
    <property type="match status" value="1"/>
</dbReference>
<dbReference type="Proteomes" id="UP000608345">
    <property type="component" value="Unassembled WGS sequence"/>
</dbReference>
<evidence type="ECO:0000256" key="3">
    <source>
        <dbReference type="ARBA" id="ARBA00022448"/>
    </source>
</evidence>
<dbReference type="GO" id="GO:0009279">
    <property type="term" value="C:cell outer membrane"/>
    <property type="evidence" value="ECO:0007669"/>
    <property type="project" value="UniProtKB-SubCell"/>
</dbReference>
<dbReference type="RefSeq" id="WP_189384501.1">
    <property type="nucleotide sequence ID" value="NZ_BAABFY010000054.1"/>
</dbReference>
<protein>
    <submittedName>
        <fullName evidence="13">Porin</fullName>
    </submittedName>
</protein>
<keyword evidence="5" id="KW-0812">Transmembrane</keyword>
<dbReference type="PRINTS" id="PR00184">
    <property type="entry name" value="NEISSPPORIN"/>
</dbReference>
<dbReference type="GO" id="GO:0015288">
    <property type="term" value="F:porin activity"/>
    <property type="evidence" value="ECO:0007669"/>
    <property type="project" value="UniProtKB-KW"/>
</dbReference>
<dbReference type="Gene3D" id="2.40.160.10">
    <property type="entry name" value="Porin"/>
    <property type="match status" value="1"/>
</dbReference>
<evidence type="ECO:0000259" key="12">
    <source>
        <dbReference type="Pfam" id="PF13609"/>
    </source>
</evidence>
<evidence type="ECO:0000313" key="14">
    <source>
        <dbReference type="Proteomes" id="UP000608345"/>
    </source>
</evidence>
<dbReference type="SUPFAM" id="SSF56935">
    <property type="entry name" value="Porins"/>
    <property type="match status" value="1"/>
</dbReference>
<evidence type="ECO:0000256" key="7">
    <source>
        <dbReference type="ARBA" id="ARBA00023065"/>
    </source>
</evidence>
<evidence type="ECO:0000256" key="11">
    <source>
        <dbReference type="SAM" id="SignalP"/>
    </source>
</evidence>
<dbReference type="EMBL" id="BMYS01000006">
    <property type="protein sequence ID" value="GGW83254.1"/>
    <property type="molecule type" value="Genomic_DNA"/>
</dbReference>
<evidence type="ECO:0000256" key="1">
    <source>
        <dbReference type="ARBA" id="ARBA00004571"/>
    </source>
</evidence>
<keyword evidence="10" id="KW-0998">Cell outer membrane</keyword>
<dbReference type="InterPro" id="IPR023614">
    <property type="entry name" value="Porin_dom_sf"/>
</dbReference>
<dbReference type="Pfam" id="PF13609">
    <property type="entry name" value="Porin_4"/>
    <property type="match status" value="1"/>
</dbReference>
<dbReference type="GO" id="GO:0046930">
    <property type="term" value="C:pore complex"/>
    <property type="evidence" value="ECO:0007669"/>
    <property type="project" value="UniProtKB-KW"/>
</dbReference>
<reference evidence="13" key="1">
    <citation type="journal article" date="2014" name="Int. J. Syst. Evol. Microbiol.">
        <title>Complete genome sequence of Corynebacterium casei LMG S-19264T (=DSM 44701T), isolated from a smear-ripened cheese.</title>
        <authorList>
            <consortium name="US DOE Joint Genome Institute (JGI-PGF)"/>
            <person name="Walter F."/>
            <person name="Albersmeier A."/>
            <person name="Kalinowski J."/>
            <person name="Ruckert C."/>
        </authorList>
    </citation>
    <scope>NUCLEOTIDE SEQUENCE</scope>
    <source>
        <strain evidence="13">KCTC 23732</strain>
    </source>
</reference>
<evidence type="ECO:0000256" key="2">
    <source>
        <dbReference type="ARBA" id="ARBA00011233"/>
    </source>
</evidence>
<comment type="subunit">
    <text evidence="2">Homotrimer.</text>
</comment>
<keyword evidence="14" id="KW-1185">Reference proteome</keyword>
<evidence type="ECO:0000256" key="8">
    <source>
        <dbReference type="ARBA" id="ARBA00023114"/>
    </source>
</evidence>
<dbReference type="InterPro" id="IPR033900">
    <property type="entry name" value="Gram_neg_porin_domain"/>
</dbReference>
<dbReference type="GO" id="GO:0006811">
    <property type="term" value="P:monoatomic ion transport"/>
    <property type="evidence" value="ECO:0007669"/>
    <property type="project" value="UniProtKB-KW"/>
</dbReference>
<sequence>MKKTLLATALLAGFSGAAYANSSVTLYGLVDAGIGYQKNKVTQGDNRIENRDFGMAKFNGVRNGNRWGLRGSEDLGNGTKAIFLLENGFDVSNGNALQGGRLFGRQAYFGLSSESWGSLTLGRQYSIAVETIGTKGPFNVGYQQAGQLFGAFGASTFARMDNAIKYSSPVFSGFKFGLGYSGDTNKKEMDWNGIETETKQASNWITAGGSYNNGPLAIGVSYDRFRTDKKNVTVTGTEKHKGTVHMWNLFGTYDFDVVKLDLGYGQVRGAVGNANGVAAEMGASSIGLNSLFTPFTRGMRADGLTYSQTNGYRQQAWTVGLTAPVGEAGKILFSYQGSATKNNDHGFDGVKGRLSIFSLGYEYSLSKRSLVYAMASYGTGRLKFDDSAVNPKAKLRTSLIGVGLQHRF</sequence>
<evidence type="ECO:0000313" key="13">
    <source>
        <dbReference type="EMBL" id="GGW83254.1"/>
    </source>
</evidence>
<dbReference type="PANTHER" id="PTHR34501:SF9">
    <property type="entry name" value="MAJOR OUTER MEMBRANE PROTEIN P.IA"/>
    <property type="match status" value="1"/>
</dbReference>
<dbReference type="InterPro" id="IPR002299">
    <property type="entry name" value="Porin_Neis"/>
</dbReference>
<keyword evidence="4" id="KW-1134">Transmembrane beta strand</keyword>
<evidence type="ECO:0000256" key="5">
    <source>
        <dbReference type="ARBA" id="ARBA00022692"/>
    </source>
</evidence>
<organism evidence="13 14">
    <name type="scientific">Advenella faeciporci</name>
    <dbReference type="NCBI Taxonomy" id="797535"/>
    <lineage>
        <taxon>Bacteria</taxon>
        <taxon>Pseudomonadati</taxon>
        <taxon>Pseudomonadota</taxon>
        <taxon>Betaproteobacteria</taxon>
        <taxon>Burkholderiales</taxon>
        <taxon>Alcaligenaceae</taxon>
    </lineage>
</organism>
<gene>
    <name evidence="13" type="ORF">GCM10011450_11460</name>
</gene>
<keyword evidence="6 11" id="KW-0732">Signal</keyword>
<comment type="subcellular location">
    <subcellularLocation>
        <location evidence="1">Cell outer membrane</location>
        <topology evidence="1">Multi-pass membrane protein</topology>
    </subcellularLocation>
</comment>
<name>A0A918MXR3_9BURK</name>
<evidence type="ECO:0000256" key="6">
    <source>
        <dbReference type="ARBA" id="ARBA00022729"/>
    </source>
</evidence>
<feature type="domain" description="Porin" evidence="12">
    <location>
        <begin position="7"/>
        <end position="378"/>
    </location>
</feature>
<keyword evidence="3" id="KW-0813">Transport</keyword>
<dbReference type="InterPro" id="IPR050298">
    <property type="entry name" value="Gram-neg_bact_OMP"/>
</dbReference>
<comment type="caution">
    <text evidence="13">The sequence shown here is derived from an EMBL/GenBank/DDBJ whole genome shotgun (WGS) entry which is preliminary data.</text>
</comment>
<evidence type="ECO:0000256" key="10">
    <source>
        <dbReference type="ARBA" id="ARBA00023237"/>
    </source>
</evidence>
<feature type="signal peptide" evidence="11">
    <location>
        <begin position="1"/>
        <end position="20"/>
    </location>
</feature>
<feature type="chain" id="PRO_5036771687" evidence="11">
    <location>
        <begin position="21"/>
        <end position="408"/>
    </location>
</feature>
<dbReference type="AlphaFoldDB" id="A0A918MXR3"/>
<keyword evidence="7" id="KW-0406">Ion transport</keyword>
<proteinExistence type="predicted"/>
<reference evidence="13" key="2">
    <citation type="submission" date="2020-09" db="EMBL/GenBank/DDBJ databases">
        <authorList>
            <person name="Sun Q."/>
            <person name="Kim S."/>
        </authorList>
    </citation>
    <scope>NUCLEOTIDE SEQUENCE</scope>
    <source>
        <strain evidence="13">KCTC 23732</strain>
    </source>
</reference>